<proteinExistence type="predicted"/>
<dbReference type="SUPFAM" id="SSF55961">
    <property type="entry name" value="Bet v1-like"/>
    <property type="match status" value="1"/>
</dbReference>
<evidence type="ECO:0000313" key="1">
    <source>
        <dbReference type="EMBL" id="GGI03266.1"/>
    </source>
</evidence>
<protein>
    <recommendedName>
        <fullName evidence="3">Polyketide cyclase / dehydrase and lipid transport</fullName>
    </recommendedName>
</protein>
<dbReference type="InterPro" id="IPR023393">
    <property type="entry name" value="START-like_dom_sf"/>
</dbReference>
<dbReference type="EMBL" id="BMFW01000072">
    <property type="protein sequence ID" value="GGI03266.1"/>
    <property type="molecule type" value="Genomic_DNA"/>
</dbReference>
<reference evidence="2" key="1">
    <citation type="journal article" date="2019" name="Int. J. Syst. Evol. Microbiol.">
        <title>The Global Catalogue of Microorganisms (GCM) 10K type strain sequencing project: providing services to taxonomists for standard genome sequencing and annotation.</title>
        <authorList>
            <consortium name="The Broad Institute Genomics Platform"/>
            <consortium name="The Broad Institute Genome Sequencing Center for Infectious Disease"/>
            <person name="Wu L."/>
            <person name="Ma J."/>
        </authorList>
    </citation>
    <scope>NUCLEOTIDE SEQUENCE [LARGE SCALE GENOMIC DNA]</scope>
    <source>
        <strain evidence="2">CGMCC 1.12778</strain>
    </source>
</reference>
<sequence>MSAIEFDLETTASPEMVRTALIDFSARRPQVWPGIEPSLYEVYSVGETTADVREGNKVPGGKVWAHEHYDWSDPHTVRWTVQESNFSAPGSYVAATIRPGRDGGSVVHVTWDRTGRTVLGRLICTMIRKSKGKPVAASFNRGLAVLERD</sequence>
<comment type="caution">
    <text evidence="1">The sequence shown here is derived from an EMBL/GenBank/DDBJ whole genome shotgun (WGS) entry which is preliminary data.</text>
</comment>
<evidence type="ECO:0008006" key="3">
    <source>
        <dbReference type="Google" id="ProtNLM"/>
    </source>
</evidence>
<accession>A0ABQ2AZH7</accession>
<dbReference type="Gene3D" id="3.30.530.20">
    <property type="match status" value="1"/>
</dbReference>
<dbReference type="RefSeq" id="WP_188573884.1">
    <property type="nucleotide sequence ID" value="NZ_BMFW01000072.1"/>
</dbReference>
<organism evidence="1 2">
    <name type="scientific">Arthrobacter liuii</name>
    <dbReference type="NCBI Taxonomy" id="1476996"/>
    <lineage>
        <taxon>Bacteria</taxon>
        <taxon>Bacillati</taxon>
        <taxon>Actinomycetota</taxon>
        <taxon>Actinomycetes</taxon>
        <taxon>Micrococcales</taxon>
        <taxon>Micrococcaceae</taxon>
        <taxon>Arthrobacter</taxon>
    </lineage>
</organism>
<evidence type="ECO:0000313" key="2">
    <source>
        <dbReference type="Proteomes" id="UP000643279"/>
    </source>
</evidence>
<dbReference type="Proteomes" id="UP000643279">
    <property type="component" value="Unassembled WGS sequence"/>
</dbReference>
<gene>
    <name evidence="1" type="ORF">GCM10007170_46830</name>
</gene>
<name>A0ABQ2AZH7_9MICC</name>
<keyword evidence="2" id="KW-1185">Reference proteome</keyword>